<evidence type="ECO:0000256" key="1">
    <source>
        <dbReference type="ARBA" id="ARBA00022553"/>
    </source>
</evidence>
<evidence type="ECO:0000256" key="2">
    <source>
        <dbReference type="SAM" id="Phobius"/>
    </source>
</evidence>
<dbReference type="EMBL" id="QYRT01000001">
    <property type="protein sequence ID" value="TIH40849.1"/>
    <property type="molecule type" value="Genomic_DNA"/>
</dbReference>
<dbReference type="Proteomes" id="UP000306192">
    <property type="component" value="Unassembled WGS sequence"/>
</dbReference>
<dbReference type="AlphaFoldDB" id="A0A4T2CAD1"/>
<comment type="caution">
    <text evidence="4">The sequence shown here is derived from an EMBL/GenBank/DDBJ whole genome shotgun (WGS) entry which is preliminary data.</text>
</comment>
<dbReference type="Gene3D" id="2.60.200.20">
    <property type="match status" value="1"/>
</dbReference>
<keyword evidence="2" id="KW-1133">Transmembrane helix</keyword>
<evidence type="ECO:0000313" key="4">
    <source>
        <dbReference type="EMBL" id="TIH40849.1"/>
    </source>
</evidence>
<dbReference type="Pfam" id="PF00498">
    <property type="entry name" value="FHA"/>
    <property type="match status" value="1"/>
</dbReference>
<name>A0A4T2CAD1_9MICO</name>
<dbReference type="OrthoDB" id="277520at2"/>
<feature type="transmembrane region" description="Helical" evidence="2">
    <location>
        <begin position="6"/>
        <end position="28"/>
    </location>
</feature>
<proteinExistence type="predicted"/>
<keyword evidence="2" id="KW-0812">Transmembrane</keyword>
<accession>A0A4T2CAD1</accession>
<reference evidence="4 5" key="1">
    <citation type="journal article" date="2019" name="Microorganisms">
        <title>Systematic Affiliation and Genome Analysis of Subtercola vilae DB165(T) with Particular Emphasis on Cold Adaptation of an Isolate from a High-Altitude Cold Volcano Lake.</title>
        <authorList>
            <person name="Villalobos A.S."/>
            <person name="Wiese J."/>
            <person name="Imhoff J.F."/>
            <person name="Dorador C."/>
            <person name="Keller A."/>
            <person name="Hentschel U."/>
        </authorList>
    </citation>
    <scope>NUCLEOTIDE SEQUENCE [LARGE SCALE GENOMIC DNA]</scope>
    <source>
        <strain evidence="4 5">DB165</strain>
    </source>
</reference>
<keyword evidence="2" id="KW-0472">Membrane</keyword>
<sequence length="229" mass="23752">MSELTLLILRFGFLAVLWVFVFVIVYAMRSDLFGQRVRKMREPSAAQSGQAGQASSPFPQNAAAAAGGASAAGGAVAGAAATPAPAGKVVGAAATNTPLPSTHPPTPAPQSKIPVFTPLAGSTAGVHPRATTSNAHKLVITSGAKAGTEIELGVDPLTIGRSTDSSVVIRDDYTSTHHARLLNWNNEWVIQDLDSTNGTFLDGKRVTQPTAVALNTPIKIGSTSFELRR</sequence>
<feature type="domain" description="FHA" evidence="3">
    <location>
        <begin position="157"/>
        <end position="206"/>
    </location>
</feature>
<dbReference type="PROSITE" id="PS50006">
    <property type="entry name" value="FHA_DOMAIN"/>
    <property type="match status" value="1"/>
</dbReference>
<dbReference type="SUPFAM" id="SSF49879">
    <property type="entry name" value="SMAD/FHA domain"/>
    <property type="match status" value="1"/>
</dbReference>
<organism evidence="4 5">
    <name type="scientific">Subtercola vilae</name>
    <dbReference type="NCBI Taxonomy" id="2056433"/>
    <lineage>
        <taxon>Bacteria</taxon>
        <taxon>Bacillati</taxon>
        <taxon>Actinomycetota</taxon>
        <taxon>Actinomycetes</taxon>
        <taxon>Micrococcales</taxon>
        <taxon>Microbacteriaceae</taxon>
        <taxon>Subtercola</taxon>
    </lineage>
</organism>
<dbReference type="RefSeq" id="WP_136640179.1">
    <property type="nucleotide sequence ID" value="NZ_QYRT01000001.1"/>
</dbReference>
<dbReference type="SMART" id="SM00240">
    <property type="entry name" value="FHA"/>
    <property type="match status" value="1"/>
</dbReference>
<evidence type="ECO:0000259" key="3">
    <source>
        <dbReference type="PROSITE" id="PS50006"/>
    </source>
</evidence>
<protein>
    <submittedName>
        <fullName evidence="4">FHA domain-containing protein</fullName>
    </submittedName>
</protein>
<keyword evidence="5" id="KW-1185">Reference proteome</keyword>
<gene>
    <name evidence="4" type="ORF">D4765_00070</name>
</gene>
<keyword evidence="1" id="KW-0597">Phosphoprotein</keyword>
<evidence type="ECO:0000313" key="5">
    <source>
        <dbReference type="Proteomes" id="UP000306192"/>
    </source>
</evidence>
<dbReference type="InterPro" id="IPR008984">
    <property type="entry name" value="SMAD_FHA_dom_sf"/>
</dbReference>
<dbReference type="InterPro" id="IPR000253">
    <property type="entry name" value="FHA_dom"/>
</dbReference>